<dbReference type="Proteomes" id="UP001596220">
    <property type="component" value="Unassembled WGS sequence"/>
</dbReference>
<reference evidence="6" key="1">
    <citation type="journal article" date="2019" name="Int. J. Syst. Evol. Microbiol.">
        <title>The Global Catalogue of Microorganisms (GCM) 10K type strain sequencing project: providing services to taxonomists for standard genome sequencing and annotation.</title>
        <authorList>
            <consortium name="The Broad Institute Genomics Platform"/>
            <consortium name="The Broad Institute Genome Sequencing Center for Infectious Disease"/>
            <person name="Wu L."/>
            <person name="Ma J."/>
        </authorList>
    </citation>
    <scope>NUCLEOTIDE SEQUENCE [LARGE SCALE GENOMIC DNA]</scope>
    <source>
        <strain evidence="6">CGMCC 4.7246</strain>
    </source>
</reference>
<dbReference type="CDD" id="cd02440">
    <property type="entry name" value="AdoMet_MTases"/>
    <property type="match status" value="1"/>
</dbReference>
<keyword evidence="2 5" id="KW-0808">Transferase</keyword>
<accession>A0ABW1PEK2</accession>
<organism evidence="5 6">
    <name type="scientific">Saccharothrix lopnurensis</name>
    <dbReference type="NCBI Taxonomy" id="1670621"/>
    <lineage>
        <taxon>Bacteria</taxon>
        <taxon>Bacillati</taxon>
        <taxon>Actinomycetota</taxon>
        <taxon>Actinomycetes</taxon>
        <taxon>Pseudonocardiales</taxon>
        <taxon>Pseudonocardiaceae</taxon>
        <taxon>Saccharothrix</taxon>
    </lineage>
</organism>
<gene>
    <name evidence="5" type="ORF">ACFP3R_32675</name>
</gene>
<dbReference type="Pfam" id="PF13649">
    <property type="entry name" value="Methyltransf_25"/>
    <property type="match status" value="1"/>
</dbReference>
<dbReference type="PANTHER" id="PTHR43464:SF19">
    <property type="entry name" value="UBIQUINONE BIOSYNTHESIS O-METHYLTRANSFERASE, MITOCHONDRIAL"/>
    <property type="match status" value="1"/>
</dbReference>
<dbReference type="GO" id="GO:0032259">
    <property type="term" value="P:methylation"/>
    <property type="evidence" value="ECO:0007669"/>
    <property type="project" value="UniProtKB-KW"/>
</dbReference>
<dbReference type="GO" id="GO:0008168">
    <property type="term" value="F:methyltransferase activity"/>
    <property type="evidence" value="ECO:0007669"/>
    <property type="project" value="UniProtKB-KW"/>
</dbReference>
<dbReference type="InterPro" id="IPR029063">
    <property type="entry name" value="SAM-dependent_MTases_sf"/>
</dbReference>
<evidence type="ECO:0000256" key="2">
    <source>
        <dbReference type="ARBA" id="ARBA00022679"/>
    </source>
</evidence>
<dbReference type="PANTHER" id="PTHR43464">
    <property type="entry name" value="METHYLTRANSFERASE"/>
    <property type="match status" value="1"/>
</dbReference>
<evidence type="ECO:0000256" key="1">
    <source>
        <dbReference type="ARBA" id="ARBA00022603"/>
    </source>
</evidence>
<feature type="domain" description="Methyltransferase" evidence="4">
    <location>
        <begin position="37"/>
        <end position="129"/>
    </location>
</feature>
<evidence type="ECO:0000259" key="4">
    <source>
        <dbReference type="Pfam" id="PF13649"/>
    </source>
</evidence>
<keyword evidence="3" id="KW-0949">S-adenosyl-L-methionine</keyword>
<evidence type="ECO:0000313" key="6">
    <source>
        <dbReference type="Proteomes" id="UP001596220"/>
    </source>
</evidence>
<dbReference type="Gene3D" id="3.40.50.150">
    <property type="entry name" value="Vaccinia Virus protein VP39"/>
    <property type="match status" value="1"/>
</dbReference>
<keyword evidence="1 5" id="KW-0489">Methyltransferase</keyword>
<keyword evidence="6" id="KW-1185">Reference proteome</keyword>
<evidence type="ECO:0000256" key="3">
    <source>
        <dbReference type="ARBA" id="ARBA00022691"/>
    </source>
</evidence>
<proteinExistence type="predicted"/>
<comment type="caution">
    <text evidence="5">The sequence shown here is derived from an EMBL/GenBank/DDBJ whole genome shotgun (WGS) entry which is preliminary data.</text>
</comment>
<protein>
    <submittedName>
        <fullName evidence="5">Class I SAM-dependent methyltransferase</fullName>
        <ecNumber evidence="5">2.1.1.-</ecNumber>
    </submittedName>
</protein>
<dbReference type="SUPFAM" id="SSF53335">
    <property type="entry name" value="S-adenosyl-L-methionine-dependent methyltransferases"/>
    <property type="match status" value="1"/>
</dbReference>
<name>A0ABW1PEK2_9PSEU</name>
<dbReference type="EMBL" id="JBHSQO010000054">
    <property type="protein sequence ID" value="MFC6094048.1"/>
    <property type="molecule type" value="Genomic_DNA"/>
</dbReference>
<dbReference type="RefSeq" id="WP_380641874.1">
    <property type="nucleotide sequence ID" value="NZ_JBHSQO010000054.1"/>
</dbReference>
<evidence type="ECO:0000313" key="5">
    <source>
        <dbReference type="EMBL" id="MFC6094048.1"/>
    </source>
</evidence>
<sequence>MPTNPENQDSAARYDALNEWDLSDDFYLDLVLSADAVLDVGCGTGVLLGAARAAGHTGRLVGLDPDPDALDRARRRDDVDWVAGDLGGVTFDGEFDLVLMTGHVFQVFLTDDEARAQFTAVRRALRPGGRYAFETRNPGARAWERWIPENGVDIVGERGEPVRVEHRVASVEDGLVRLSETASSPDWPAPRVDWATLRFTTAEQVDALLAERGFEVVERCGWWDRTPLTATSREVITIARPGPLPATDRR</sequence>
<dbReference type="EC" id="2.1.1.-" evidence="5"/>
<dbReference type="InterPro" id="IPR041698">
    <property type="entry name" value="Methyltransf_25"/>
</dbReference>